<dbReference type="AlphaFoldDB" id="A0ABD5SNG2"/>
<gene>
    <name evidence="2" type="ORF">ACFQE6_14080</name>
</gene>
<feature type="region of interest" description="Disordered" evidence="1">
    <location>
        <begin position="23"/>
        <end position="110"/>
    </location>
</feature>
<dbReference type="EMBL" id="JBHSWV010000211">
    <property type="protein sequence ID" value="MFC6766079.1"/>
    <property type="molecule type" value="Genomic_DNA"/>
</dbReference>
<evidence type="ECO:0000256" key="1">
    <source>
        <dbReference type="SAM" id="MobiDB-lite"/>
    </source>
</evidence>
<comment type="caution">
    <text evidence="2">The sequence shown here is derived from an EMBL/GenBank/DDBJ whole genome shotgun (WGS) entry which is preliminary data.</text>
</comment>
<evidence type="ECO:0000313" key="2">
    <source>
        <dbReference type="EMBL" id="MFC6766079.1"/>
    </source>
</evidence>
<name>A0ABD5SNG2_9EURY</name>
<feature type="compositionally biased region" description="Acidic residues" evidence="1">
    <location>
        <begin position="38"/>
        <end position="51"/>
    </location>
</feature>
<dbReference type="RefSeq" id="WP_273739071.1">
    <property type="nucleotide sequence ID" value="NZ_JAQIVI010000211.1"/>
</dbReference>
<reference evidence="2 3" key="1">
    <citation type="journal article" date="2019" name="Int. J. Syst. Evol. Microbiol.">
        <title>The Global Catalogue of Microorganisms (GCM) 10K type strain sequencing project: providing services to taxonomists for standard genome sequencing and annotation.</title>
        <authorList>
            <consortium name="The Broad Institute Genomics Platform"/>
            <consortium name="The Broad Institute Genome Sequencing Center for Infectious Disease"/>
            <person name="Wu L."/>
            <person name="Ma J."/>
        </authorList>
    </citation>
    <scope>NUCLEOTIDE SEQUENCE [LARGE SCALE GENOMIC DNA]</scope>
    <source>
        <strain evidence="2 3">LMG 29247</strain>
    </source>
</reference>
<sequence>MKSSGEDVGLDDREAVLFAHLRGASRDMSWTDQHQTEEAGDDDQILSEEFDDWVREGAAPSEEDEPEADQAETTVDEAGSTAEDSEGEQVRVASMSSGTVSRQGSDEPLMMTQCPRCDGREFVSKKLVYEEFHYSKAGELEGHQNKVRAEFEYTCLECQKRFHELPRSARSYYSEVAVLRQDLRRAIRVQLRAWGSSMKSWIRKPYRK</sequence>
<protein>
    <submittedName>
        <fullName evidence="2">Uncharacterized protein</fullName>
    </submittedName>
</protein>
<evidence type="ECO:0000313" key="3">
    <source>
        <dbReference type="Proteomes" id="UP001596383"/>
    </source>
</evidence>
<keyword evidence="3" id="KW-1185">Reference proteome</keyword>
<organism evidence="2 3">
    <name type="scientific">Natrinema soli</name>
    <dbReference type="NCBI Taxonomy" id="1930624"/>
    <lineage>
        <taxon>Archaea</taxon>
        <taxon>Methanobacteriati</taxon>
        <taxon>Methanobacteriota</taxon>
        <taxon>Stenosarchaea group</taxon>
        <taxon>Halobacteria</taxon>
        <taxon>Halobacteriales</taxon>
        <taxon>Natrialbaceae</taxon>
        <taxon>Natrinema</taxon>
    </lineage>
</organism>
<dbReference type="Proteomes" id="UP001596383">
    <property type="component" value="Unassembled WGS sequence"/>
</dbReference>
<feature type="compositionally biased region" description="Acidic residues" evidence="1">
    <location>
        <begin position="61"/>
        <end position="70"/>
    </location>
</feature>
<proteinExistence type="predicted"/>
<feature type="compositionally biased region" description="Polar residues" evidence="1">
    <location>
        <begin position="94"/>
        <end position="103"/>
    </location>
</feature>
<accession>A0ABD5SNG2</accession>